<proteinExistence type="predicted"/>
<evidence type="ECO:0000256" key="1">
    <source>
        <dbReference type="ARBA" id="ARBA00023157"/>
    </source>
</evidence>
<dbReference type="PROSITE" id="PS50923">
    <property type="entry name" value="SUSHI"/>
    <property type="match status" value="1"/>
</dbReference>
<dbReference type="InterPro" id="IPR035976">
    <property type="entry name" value="Sushi/SCR/CCP_sf"/>
</dbReference>
<evidence type="ECO:0000313" key="6">
    <source>
        <dbReference type="RefSeq" id="XP_065670720.1"/>
    </source>
</evidence>
<protein>
    <submittedName>
        <fullName evidence="6">Uncharacterized protein LOC101240726</fullName>
    </submittedName>
</protein>
<keyword evidence="3" id="KW-0732">Signal</keyword>
<gene>
    <name evidence="6" type="primary">LOC101240726</name>
</gene>
<name>A0ABM4D8R7_HYDVU</name>
<reference evidence="6" key="1">
    <citation type="submission" date="2025-08" db="UniProtKB">
        <authorList>
            <consortium name="RefSeq"/>
        </authorList>
    </citation>
    <scope>IDENTIFICATION</scope>
</reference>
<accession>A0ABM4D8R7</accession>
<dbReference type="InterPro" id="IPR000436">
    <property type="entry name" value="Sushi_SCR_CCP_dom"/>
</dbReference>
<dbReference type="Gene3D" id="2.10.70.10">
    <property type="entry name" value="Complement Module, domain 1"/>
    <property type="match status" value="1"/>
</dbReference>
<dbReference type="SUPFAM" id="SSF57535">
    <property type="entry name" value="Complement control module/SCR domain"/>
    <property type="match status" value="1"/>
</dbReference>
<evidence type="ECO:0000259" key="4">
    <source>
        <dbReference type="PROSITE" id="PS50923"/>
    </source>
</evidence>
<evidence type="ECO:0000313" key="5">
    <source>
        <dbReference type="Proteomes" id="UP001652625"/>
    </source>
</evidence>
<keyword evidence="1" id="KW-1015">Disulfide bond</keyword>
<keyword evidence="5" id="KW-1185">Reference proteome</keyword>
<dbReference type="GeneID" id="101240726"/>
<dbReference type="RefSeq" id="XP_065670720.1">
    <property type="nucleotide sequence ID" value="XM_065814648.1"/>
</dbReference>
<organism evidence="5 6">
    <name type="scientific">Hydra vulgaris</name>
    <name type="common">Hydra</name>
    <name type="synonym">Hydra attenuata</name>
    <dbReference type="NCBI Taxonomy" id="6087"/>
    <lineage>
        <taxon>Eukaryota</taxon>
        <taxon>Metazoa</taxon>
        <taxon>Cnidaria</taxon>
        <taxon>Hydrozoa</taxon>
        <taxon>Hydroidolina</taxon>
        <taxon>Anthoathecata</taxon>
        <taxon>Aplanulata</taxon>
        <taxon>Hydridae</taxon>
        <taxon>Hydra</taxon>
    </lineage>
</organism>
<sequence length="132" mass="15179">MFKFLACSLILTVIVEMKPLSQSAIINNFLTPDDWRSDKKYRFTWEGDFSYNVPMNLKCSRVIIPDHGRFVCSAGENFSRSMCLPECEIGYRLAMPESASVFICLNNGKWIDIFKNPVPTPVMKCVEDKYAF</sequence>
<feature type="chain" id="PRO_5045746250" evidence="3">
    <location>
        <begin position="24"/>
        <end position="132"/>
    </location>
</feature>
<dbReference type="Proteomes" id="UP001652625">
    <property type="component" value="Chromosome 12"/>
</dbReference>
<evidence type="ECO:0000256" key="2">
    <source>
        <dbReference type="PROSITE-ProRule" id="PRU00302"/>
    </source>
</evidence>
<keyword evidence="2" id="KW-0768">Sushi</keyword>
<comment type="caution">
    <text evidence="2">Lacks conserved residue(s) required for the propagation of feature annotation.</text>
</comment>
<evidence type="ECO:0000256" key="3">
    <source>
        <dbReference type="SAM" id="SignalP"/>
    </source>
</evidence>
<feature type="domain" description="Sushi" evidence="4">
    <location>
        <begin position="57"/>
        <end position="127"/>
    </location>
</feature>
<feature type="signal peptide" evidence="3">
    <location>
        <begin position="1"/>
        <end position="23"/>
    </location>
</feature>